<dbReference type="Pfam" id="PF05726">
    <property type="entry name" value="Pirin_C"/>
    <property type="match status" value="1"/>
</dbReference>
<comment type="similarity">
    <text evidence="1 2">Belongs to the pirin family.</text>
</comment>
<dbReference type="Proteomes" id="UP000470772">
    <property type="component" value="Unassembled WGS sequence"/>
</dbReference>
<dbReference type="CDD" id="cd02247">
    <property type="entry name" value="cupin_pirin_C"/>
    <property type="match status" value="1"/>
</dbReference>
<dbReference type="CDD" id="cd02909">
    <property type="entry name" value="cupin_pirin_N"/>
    <property type="match status" value="1"/>
</dbReference>
<dbReference type="InterPro" id="IPR011051">
    <property type="entry name" value="RmlC_Cupin_sf"/>
</dbReference>
<gene>
    <name evidence="5" type="ORF">GC250_05780</name>
</gene>
<keyword evidence="6" id="KW-1185">Reference proteome</keyword>
<dbReference type="InterPro" id="IPR014710">
    <property type="entry name" value="RmlC-like_jellyroll"/>
</dbReference>
<evidence type="ECO:0000313" key="6">
    <source>
        <dbReference type="Proteomes" id="UP000470772"/>
    </source>
</evidence>
<evidence type="ECO:0000256" key="2">
    <source>
        <dbReference type="RuleBase" id="RU003457"/>
    </source>
</evidence>
<dbReference type="PANTHER" id="PTHR13903:SF8">
    <property type="entry name" value="PIRIN"/>
    <property type="match status" value="1"/>
</dbReference>
<evidence type="ECO:0000259" key="3">
    <source>
        <dbReference type="Pfam" id="PF02678"/>
    </source>
</evidence>
<organism evidence="5 6">
    <name type="scientific">Sulfuracidifex metallicus DSM 6482 = JCM 9184</name>
    <dbReference type="NCBI Taxonomy" id="523847"/>
    <lineage>
        <taxon>Archaea</taxon>
        <taxon>Thermoproteota</taxon>
        <taxon>Thermoprotei</taxon>
        <taxon>Sulfolobales</taxon>
        <taxon>Sulfolobaceae</taxon>
        <taxon>Sulfuracidifex</taxon>
    </lineage>
</organism>
<accession>A0A6A9QI56</accession>
<protein>
    <submittedName>
        <fullName evidence="5">Pirin family protein</fullName>
    </submittedName>
</protein>
<name>A0A6A9QI56_SULME</name>
<dbReference type="InterPro" id="IPR008778">
    <property type="entry name" value="Pirin_C_dom"/>
</dbReference>
<evidence type="ECO:0000313" key="5">
    <source>
        <dbReference type="EMBL" id="MUN28957.1"/>
    </source>
</evidence>
<dbReference type="RefSeq" id="WP_156016522.1">
    <property type="nucleotide sequence ID" value="NZ_WGGD01000005.1"/>
</dbReference>
<dbReference type="AlphaFoldDB" id="A0A6A9QI56"/>
<dbReference type="PIRSF" id="PIRSF006232">
    <property type="entry name" value="Pirin"/>
    <property type="match status" value="1"/>
</dbReference>
<dbReference type="Pfam" id="PF02678">
    <property type="entry name" value="Pirin"/>
    <property type="match status" value="1"/>
</dbReference>
<dbReference type="Gene3D" id="2.60.120.10">
    <property type="entry name" value="Jelly Rolls"/>
    <property type="match status" value="2"/>
</dbReference>
<evidence type="ECO:0000259" key="4">
    <source>
        <dbReference type="Pfam" id="PF05726"/>
    </source>
</evidence>
<dbReference type="SUPFAM" id="SSF51182">
    <property type="entry name" value="RmlC-like cupins"/>
    <property type="match status" value="1"/>
</dbReference>
<proteinExistence type="inferred from homology"/>
<sequence length="287" mass="32376">MKRRAEYLLEGKHTIDGAGVKLYRVFGGPSTVNITDPFLLLDFFGSDNVSDYINGFPWHPHRGIETVTYQIEGMTEHEDSEGNKGVIHKGDLQWMTAGSGIFHQEMPKPVGENTEVRGFQLWINLPASDKMTYPVYRDIKGDSATEKDHWGEFRVIAGEFMGVEGPVRAGKKVDPIYIDMRINPESEITFNPGQSRNVLVYVMEGHMTIEDSPRIEEGQLVVTSEGDELTIKAGKRGTRIIVLGGKPLREPVAWYGPIVMNSDEEIQTALRELRQGNFVKEKRPIRE</sequence>
<feature type="domain" description="Pirin N-terminal" evidence="3">
    <location>
        <begin position="20"/>
        <end position="123"/>
    </location>
</feature>
<feature type="domain" description="Pirin C-terminal" evidence="4">
    <location>
        <begin position="177"/>
        <end position="278"/>
    </location>
</feature>
<reference evidence="5 6" key="1">
    <citation type="submission" date="2019-10" db="EMBL/GenBank/DDBJ databases">
        <title>Sequencing and Assembly of Multiple Reported Metal-Biooxidizing Members of the Extremely Thermoacidophilic Archaeal Family Sulfolobaceae.</title>
        <authorList>
            <person name="Counts J.A."/>
            <person name="Kelly R.M."/>
        </authorList>
    </citation>
    <scope>NUCLEOTIDE SEQUENCE [LARGE SCALE GENOMIC DNA]</scope>
    <source>
        <strain evidence="5 6">DSM 6482</strain>
    </source>
</reference>
<dbReference type="PANTHER" id="PTHR13903">
    <property type="entry name" value="PIRIN-RELATED"/>
    <property type="match status" value="1"/>
</dbReference>
<comment type="caution">
    <text evidence="5">The sequence shown here is derived from an EMBL/GenBank/DDBJ whole genome shotgun (WGS) entry which is preliminary data.</text>
</comment>
<dbReference type="InterPro" id="IPR012093">
    <property type="entry name" value="Pirin"/>
</dbReference>
<dbReference type="EMBL" id="WGGD01000005">
    <property type="protein sequence ID" value="MUN28957.1"/>
    <property type="molecule type" value="Genomic_DNA"/>
</dbReference>
<evidence type="ECO:0000256" key="1">
    <source>
        <dbReference type="ARBA" id="ARBA00008416"/>
    </source>
</evidence>
<dbReference type="InterPro" id="IPR003829">
    <property type="entry name" value="Pirin_N_dom"/>
</dbReference>